<dbReference type="GO" id="GO:0003700">
    <property type="term" value="F:DNA-binding transcription factor activity"/>
    <property type="evidence" value="ECO:0007669"/>
    <property type="project" value="InterPro"/>
</dbReference>
<dbReference type="InterPro" id="IPR036388">
    <property type="entry name" value="WH-like_DNA-bd_sf"/>
</dbReference>
<dbReference type="Pfam" id="PF00126">
    <property type="entry name" value="HTH_1"/>
    <property type="match status" value="1"/>
</dbReference>
<evidence type="ECO:0000313" key="7">
    <source>
        <dbReference type="Proteomes" id="UP000005801"/>
    </source>
</evidence>
<dbReference type="Proteomes" id="UP000005801">
    <property type="component" value="Unassembled WGS sequence"/>
</dbReference>
<dbReference type="PRINTS" id="PR00039">
    <property type="entry name" value="HTHLYSR"/>
</dbReference>
<dbReference type="Gene3D" id="3.40.190.290">
    <property type="match status" value="1"/>
</dbReference>
<name>A6G996_9BACT</name>
<evidence type="ECO:0000256" key="4">
    <source>
        <dbReference type="ARBA" id="ARBA00023163"/>
    </source>
</evidence>
<proteinExistence type="inferred from homology"/>
<dbReference type="PROSITE" id="PS50931">
    <property type="entry name" value="HTH_LYSR"/>
    <property type="match status" value="1"/>
</dbReference>
<dbReference type="Pfam" id="PF03466">
    <property type="entry name" value="LysR_substrate"/>
    <property type="match status" value="1"/>
</dbReference>
<feature type="domain" description="HTH lysR-type" evidence="5">
    <location>
        <begin position="7"/>
        <end position="64"/>
    </location>
</feature>
<sequence length="301" mass="33992">MRDTWLPNLDSLRCFVALAEHHSFRAAARSVGLSSAAFSERIRRLEDELGAELFRRTTRKVEITAAGLRLRPRAEALLRDARGLREHIHDLDAQPPFELTLGTRFELGMSWIVPALAELRDEQPRRTLHIHFADGPELIAATLGRSIDCFIASIRLTQADLSYALLHEERYVLVGSAERLDAQPLRKPEDAPGHTLLDTLPDLPLFRYFVDAAPARQTWTFGAHEYLGTIAAVRHRVLDGAGVAVLPRYFVQADLDAGAMVQAMAKVRLASDWFRLVWRSDHPRREALLELAEAFRARPLQ</sequence>
<dbReference type="InterPro" id="IPR058163">
    <property type="entry name" value="LysR-type_TF_proteobact-type"/>
</dbReference>
<dbReference type="InterPro" id="IPR000847">
    <property type="entry name" value="LysR_HTH_N"/>
</dbReference>
<gene>
    <name evidence="6" type="ORF">PPSIR1_09450</name>
</gene>
<dbReference type="eggNOG" id="COG0583">
    <property type="taxonomic scope" value="Bacteria"/>
</dbReference>
<evidence type="ECO:0000256" key="2">
    <source>
        <dbReference type="ARBA" id="ARBA00023015"/>
    </source>
</evidence>
<dbReference type="PANTHER" id="PTHR30537">
    <property type="entry name" value="HTH-TYPE TRANSCRIPTIONAL REGULATOR"/>
    <property type="match status" value="1"/>
</dbReference>
<evidence type="ECO:0000313" key="6">
    <source>
        <dbReference type="EMBL" id="EDM77518.1"/>
    </source>
</evidence>
<dbReference type="PANTHER" id="PTHR30537:SF74">
    <property type="entry name" value="HTH-TYPE TRANSCRIPTIONAL REGULATOR TRPI"/>
    <property type="match status" value="1"/>
</dbReference>
<dbReference type="InterPro" id="IPR036390">
    <property type="entry name" value="WH_DNA-bd_sf"/>
</dbReference>
<keyword evidence="4" id="KW-0804">Transcription</keyword>
<dbReference type="SUPFAM" id="SSF46785">
    <property type="entry name" value="Winged helix' DNA-binding domain"/>
    <property type="match status" value="1"/>
</dbReference>
<comment type="similarity">
    <text evidence="1">Belongs to the LysR transcriptional regulatory family.</text>
</comment>
<keyword evidence="2" id="KW-0805">Transcription regulation</keyword>
<dbReference type="OrthoDB" id="5498381at2"/>
<dbReference type="Gene3D" id="1.10.10.10">
    <property type="entry name" value="Winged helix-like DNA-binding domain superfamily/Winged helix DNA-binding domain"/>
    <property type="match status" value="1"/>
</dbReference>
<evidence type="ECO:0000256" key="3">
    <source>
        <dbReference type="ARBA" id="ARBA00023125"/>
    </source>
</evidence>
<reference evidence="6 7" key="1">
    <citation type="submission" date="2007-06" db="EMBL/GenBank/DDBJ databases">
        <authorList>
            <person name="Shimkets L."/>
            <person name="Ferriera S."/>
            <person name="Johnson J."/>
            <person name="Kravitz S."/>
            <person name="Beeson K."/>
            <person name="Sutton G."/>
            <person name="Rogers Y.-H."/>
            <person name="Friedman R."/>
            <person name="Frazier M."/>
            <person name="Venter J.C."/>
        </authorList>
    </citation>
    <scope>NUCLEOTIDE SEQUENCE [LARGE SCALE GENOMIC DNA]</scope>
    <source>
        <strain evidence="6 7">SIR-1</strain>
    </source>
</reference>
<dbReference type="STRING" id="391625.PPSIR1_09450"/>
<comment type="caution">
    <text evidence="6">The sequence shown here is derived from an EMBL/GenBank/DDBJ whole genome shotgun (WGS) entry which is preliminary data.</text>
</comment>
<evidence type="ECO:0000256" key="1">
    <source>
        <dbReference type="ARBA" id="ARBA00009437"/>
    </source>
</evidence>
<organism evidence="6 7">
    <name type="scientific">Plesiocystis pacifica SIR-1</name>
    <dbReference type="NCBI Taxonomy" id="391625"/>
    <lineage>
        <taxon>Bacteria</taxon>
        <taxon>Pseudomonadati</taxon>
        <taxon>Myxococcota</taxon>
        <taxon>Polyangia</taxon>
        <taxon>Nannocystales</taxon>
        <taxon>Nannocystaceae</taxon>
        <taxon>Plesiocystis</taxon>
    </lineage>
</organism>
<dbReference type="GO" id="GO:0006351">
    <property type="term" value="P:DNA-templated transcription"/>
    <property type="evidence" value="ECO:0007669"/>
    <property type="project" value="TreeGrafter"/>
</dbReference>
<dbReference type="FunFam" id="1.10.10.10:FF:000001">
    <property type="entry name" value="LysR family transcriptional regulator"/>
    <property type="match status" value="1"/>
</dbReference>
<evidence type="ECO:0000259" key="5">
    <source>
        <dbReference type="PROSITE" id="PS50931"/>
    </source>
</evidence>
<dbReference type="RefSeq" id="WP_006973291.1">
    <property type="nucleotide sequence ID" value="NZ_ABCS01000044.1"/>
</dbReference>
<protein>
    <submittedName>
        <fullName evidence="6">Transcriptional regulator, LysR family protein</fullName>
    </submittedName>
</protein>
<dbReference type="AlphaFoldDB" id="A6G996"/>
<dbReference type="GO" id="GO:0043565">
    <property type="term" value="F:sequence-specific DNA binding"/>
    <property type="evidence" value="ECO:0007669"/>
    <property type="project" value="TreeGrafter"/>
</dbReference>
<dbReference type="InterPro" id="IPR005119">
    <property type="entry name" value="LysR_subst-bd"/>
</dbReference>
<keyword evidence="3" id="KW-0238">DNA-binding</keyword>
<accession>A6G996</accession>
<dbReference type="EMBL" id="ABCS01000044">
    <property type="protein sequence ID" value="EDM77518.1"/>
    <property type="molecule type" value="Genomic_DNA"/>
</dbReference>
<keyword evidence="7" id="KW-1185">Reference proteome</keyword>
<dbReference type="SUPFAM" id="SSF53850">
    <property type="entry name" value="Periplasmic binding protein-like II"/>
    <property type="match status" value="1"/>
</dbReference>